<name>H8Z0E6_9GAMM</name>
<reference evidence="3" key="1">
    <citation type="submission" date="2011-06" db="EMBL/GenBank/DDBJ databases">
        <authorList>
            <consortium name="US DOE Joint Genome Institute (JGI-PGF)"/>
            <person name="Lucas S."/>
            <person name="Han J."/>
            <person name="Lapidus A."/>
            <person name="Cheng J.-F."/>
            <person name="Goodwin L."/>
            <person name="Pitluck S."/>
            <person name="Peters L."/>
            <person name="Land M.L."/>
            <person name="Hauser L."/>
            <person name="Vogl K."/>
            <person name="Liu Z."/>
            <person name="Overmann J."/>
            <person name="Frigaard N.-U."/>
            <person name="Bryant D.A."/>
            <person name="Woyke T.J."/>
        </authorList>
    </citation>
    <scope>NUCLEOTIDE SEQUENCE [LARGE SCALE GENOMIC DNA]</scope>
    <source>
        <strain evidence="3">970</strain>
    </source>
</reference>
<proteinExistence type="predicted"/>
<evidence type="ECO:0000313" key="3">
    <source>
        <dbReference type="Proteomes" id="UP000002964"/>
    </source>
</evidence>
<accession>H8Z0E6</accession>
<reference evidence="2 3" key="2">
    <citation type="submission" date="2011-11" db="EMBL/GenBank/DDBJ databases">
        <authorList>
            <consortium name="US DOE Joint Genome Institute"/>
            <person name="Lucas S."/>
            <person name="Han J."/>
            <person name="Lapidus A."/>
            <person name="Cheng J.-F."/>
            <person name="Goodwin L."/>
            <person name="Pitluck S."/>
            <person name="Peters L."/>
            <person name="Ovchinnikova G."/>
            <person name="Zhang X."/>
            <person name="Detter J.C."/>
            <person name="Han C."/>
            <person name="Tapia R."/>
            <person name="Land M."/>
            <person name="Hauser L."/>
            <person name="Kyrpides N."/>
            <person name="Ivanova N."/>
            <person name="Pagani I."/>
            <person name="Vogl K."/>
            <person name="Liu Z."/>
            <person name="Overmann J."/>
            <person name="Frigaard N.-U."/>
            <person name="Bryant D."/>
            <person name="Woyke T."/>
        </authorList>
    </citation>
    <scope>NUCLEOTIDE SEQUENCE [LARGE SCALE GENOMIC DNA]</scope>
    <source>
        <strain evidence="2 3">970</strain>
    </source>
</reference>
<dbReference type="AlphaFoldDB" id="H8Z0E6"/>
<feature type="region of interest" description="Disordered" evidence="1">
    <location>
        <begin position="14"/>
        <end position="33"/>
    </location>
</feature>
<dbReference type="HOGENOM" id="CLU_3384301_0_0_6"/>
<keyword evidence="3" id="KW-1185">Reference proteome</keyword>
<protein>
    <submittedName>
        <fullName evidence="2">Uncharacterized protein</fullName>
    </submittedName>
</protein>
<gene>
    <name evidence="2" type="ORF">Thi970DRAFT_01437</name>
</gene>
<dbReference type="Proteomes" id="UP000002964">
    <property type="component" value="Unassembled WGS sequence"/>
</dbReference>
<evidence type="ECO:0000256" key="1">
    <source>
        <dbReference type="SAM" id="MobiDB-lite"/>
    </source>
</evidence>
<organism evidence="2 3">
    <name type="scientific">Thiorhodovibrio frisius</name>
    <dbReference type="NCBI Taxonomy" id="631362"/>
    <lineage>
        <taxon>Bacteria</taxon>
        <taxon>Pseudomonadati</taxon>
        <taxon>Pseudomonadota</taxon>
        <taxon>Gammaproteobacteria</taxon>
        <taxon>Chromatiales</taxon>
        <taxon>Chromatiaceae</taxon>
        <taxon>Thiorhodovibrio</taxon>
    </lineage>
</organism>
<evidence type="ECO:0000313" key="2">
    <source>
        <dbReference type="EMBL" id="EIC21247.1"/>
    </source>
</evidence>
<dbReference type="EMBL" id="JH603169">
    <property type="protein sequence ID" value="EIC21247.1"/>
    <property type="molecule type" value="Genomic_DNA"/>
</dbReference>
<sequence length="33" mass="3672">MMCMPVMGMRALEPEEKTGMRNRRAVNSTVASS</sequence>